<evidence type="ECO:0000313" key="2">
    <source>
        <dbReference type="EMBL" id="KAJ8892238.1"/>
    </source>
</evidence>
<proteinExistence type="predicted"/>
<feature type="compositionally biased region" description="Basic residues" evidence="1">
    <location>
        <begin position="10"/>
        <end position="26"/>
    </location>
</feature>
<reference evidence="2 3" key="1">
    <citation type="submission" date="2023-02" db="EMBL/GenBank/DDBJ databases">
        <title>LHISI_Scaffold_Assembly.</title>
        <authorList>
            <person name="Stuart O.P."/>
            <person name="Cleave R."/>
            <person name="Magrath M.J.L."/>
            <person name="Mikheyev A.S."/>
        </authorList>
    </citation>
    <scope>NUCLEOTIDE SEQUENCE [LARGE SCALE GENOMIC DNA]</scope>
    <source>
        <strain evidence="2">Daus_M_001</strain>
        <tissue evidence="2">Leg muscle</tissue>
    </source>
</reference>
<keyword evidence="3" id="KW-1185">Reference proteome</keyword>
<protein>
    <submittedName>
        <fullName evidence="2">Uncharacterized protein</fullName>
    </submittedName>
</protein>
<sequence length="137" mass="15054">MRGANQVDRRLRHGVKGGKRRCKHSGRICARHENTRQDDPIIAGALRLGVHIDPPTIIGTKQLLWRAPGGETGDGAEDRAPGECRSNPPGPDSSPQHTDTGPPEPFLRVRNTNSRKRSNMVTVMGFQAGHYQYTQVA</sequence>
<name>A0ABQ9I8J6_9NEOP</name>
<dbReference type="EMBL" id="JARBHB010000002">
    <property type="protein sequence ID" value="KAJ8892238.1"/>
    <property type="molecule type" value="Genomic_DNA"/>
</dbReference>
<accession>A0ABQ9I8J6</accession>
<comment type="caution">
    <text evidence="2">The sequence shown here is derived from an EMBL/GenBank/DDBJ whole genome shotgun (WGS) entry which is preliminary data.</text>
</comment>
<organism evidence="2 3">
    <name type="scientific">Dryococelus australis</name>
    <dbReference type="NCBI Taxonomy" id="614101"/>
    <lineage>
        <taxon>Eukaryota</taxon>
        <taxon>Metazoa</taxon>
        <taxon>Ecdysozoa</taxon>
        <taxon>Arthropoda</taxon>
        <taxon>Hexapoda</taxon>
        <taxon>Insecta</taxon>
        <taxon>Pterygota</taxon>
        <taxon>Neoptera</taxon>
        <taxon>Polyneoptera</taxon>
        <taxon>Phasmatodea</taxon>
        <taxon>Verophasmatodea</taxon>
        <taxon>Anareolatae</taxon>
        <taxon>Phasmatidae</taxon>
        <taxon>Eurycanthinae</taxon>
        <taxon>Dryococelus</taxon>
    </lineage>
</organism>
<evidence type="ECO:0000256" key="1">
    <source>
        <dbReference type="SAM" id="MobiDB-lite"/>
    </source>
</evidence>
<dbReference type="Proteomes" id="UP001159363">
    <property type="component" value="Chromosome 2"/>
</dbReference>
<feature type="region of interest" description="Disordered" evidence="1">
    <location>
        <begin position="63"/>
        <end position="118"/>
    </location>
</feature>
<evidence type="ECO:0000313" key="3">
    <source>
        <dbReference type="Proteomes" id="UP001159363"/>
    </source>
</evidence>
<feature type="region of interest" description="Disordered" evidence="1">
    <location>
        <begin position="1"/>
        <end position="26"/>
    </location>
</feature>
<gene>
    <name evidence="2" type="ORF">PR048_004818</name>
</gene>